<dbReference type="Gene3D" id="1.10.3720.10">
    <property type="entry name" value="MetI-like"/>
    <property type="match status" value="1"/>
</dbReference>
<dbReference type="CDD" id="cd06261">
    <property type="entry name" value="TM_PBP2"/>
    <property type="match status" value="1"/>
</dbReference>
<dbReference type="InterPro" id="IPR050901">
    <property type="entry name" value="BP-dep_ABC_trans_perm"/>
</dbReference>
<comment type="caution">
    <text evidence="9">The sequence shown here is derived from an EMBL/GenBank/DDBJ whole genome shotgun (WGS) entry which is preliminary data.</text>
</comment>
<dbReference type="Proteomes" id="UP000885660">
    <property type="component" value="Unassembled WGS sequence"/>
</dbReference>
<feature type="domain" description="ABC transmembrane type-1" evidence="8">
    <location>
        <begin position="1"/>
        <end position="173"/>
    </location>
</feature>
<feature type="transmembrane region" description="Helical" evidence="7">
    <location>
        <begin position="21"/>
        <end position="43"/>
    </location>
</feature>
<keyword evidence="6 7" id="KW-0472">Membrane</keyword>
<dbReference type="PANTHER" id="PTHR32243">
    <property type="entry name" value="MALTOSE TRANSPORT SYSTEM PERMEASE-RELATED"/>
    <property type="match status" value="1"/>
</dbReference>
<dbReference type="AlphaFoldDB" id="A0A7V0QRQ7"/>
<comment type="subcellular location">
    <subcellularLocation>
        <location evidence="1 7">Cell membrane</location>
        <topology evidence="1 7">Multi-pass membrane protein</topology>
    </subcellularLocation>
</comment>
<evidence type="ECO:0000313" key="9">
    <source>
        <dbReference type="EMBL" id="HDN85500.1"/>
    </source>
</evidence>
<protein>
    <submittedName>
        <fullName evidence="9">Carbohydrate ABC transporter permease</fullName>
    </submittedName>
</protein>
<feature type="transmembrane region" description="Helical" evidence="7">
    <location>
        <begin position="95"/>
        <end position="118"/>
    </location>
</feature>
<keyword evidence="4 7" id="KW-0812">Transmembrane</keyword>
<organism evidence="9">
    <name type="scientific">Aerophobetes bacterium</name>
    <dbReference type="NCBI Taxonomy" id="2030807"/>
    <lineage>
        <taxon>Bacteria</taxon>
        <taxon>Candidatus Aerophobota</taxon>
    </lineage>
</organism>
<keyword evidence="2 7" id="KW-0813">Transport</keyword>
<evidence type="ECO:0000256" key="1">
    <source>
        <dbReference type="ARBA" id="ARBA00004651"/>
    </source>
</evidence>
<reference evidence="9" key="1">
    <citation type="journal article" date="2020" name="mSystems">
        <title>Genome- and Community-Level Interaction Insights into Carbon Utilization and Element Cycling Functions of Hydrothermarchaeota in Hydrothermal Sediment.</title>
        <authorList>
            <person name="Zhou Z."/>
            <person name="Liu Y."/>
            <person name="Xu W."/>
            <person name="Pan J."/>
            <person name="Luo Z.H."/>
            <person name="Li M."/>
        </authorList>
    </citation>
    <scope>NUCLEOTIDE SEQUENCE [LARGE SCALE GENOMIC DNA]</scope>
    <source>
        <strain evidence="9">HyVt-219</strain>
    </source>
</reference>
<evidence type="ECO:0000256" key="6">
    <source>
        <dbReference type="ARBA" id="ARBA00023136"/>
    </source>
</evidence>
<dbReference type="PROSITE" id="PS50928">
    <property type="entry name" value="ABC_TM1"/>
    <property type="match status" value="1"/>
</dbReference>
<dbReference type="SUPFAM" id="SSF161098">
    <property type="entry name" value="MetI-like"/>
    <property type="match status" value="1"/>
</dbReference>
<evidence type="ECO:0000256" key="3">
    <source>
        <dbReference type="ARBA" id="ARBA00022475"/>
    </source>
</evidence>
<dbReference type="GO" id="GO:0005886">
    <property type="term" value="C:plasma membrane"/>
    <property type="evidence" value="ECO:0007669"/>
    <property type="project" value="UniProtKB-SubCell"/>
</dbReference>
<dbReference type="InterPro" id="IPR035906">
    <property type="entry name" value="MetI-like_sf"/>
</dbReference>
<evidence type="ECO:0000259" key="8">
    <source>
        <dbReference type="PROSITE" id="PS50928"/>
    </source>
</evidence>
<feature type="transmembrane region" description="Helical" evidence="7">
    <location>
        <begin position="150"/>
        <end position="173"/>
    </location>
</feature>
<dbReference type="Pfam" id="PF00528">
    <property type="entry name" value="BPD_transp_1"/>
    <property type="match status" value="1"/>
</dbReference>
<evidence type="ECO:0000256" key="5">
    <source>
        <dbReference type="ARBA" id="ARBA00022989"/>
    </source>
</evidence>
<sequence>MAAYALARYRWNIIKSKDLTVWFLSQRVLPPVVVLIPFFIIMMKLHLLDTWRGLTMVYVTFNLPFGVVIMREMFRDIPVELEEAALIDGASDWQVFTRVSLPLAVNGLIATAIIVFAFAWNEALFALTLTSAKAGTMPVYILSCRSTRGVLFNVAAVNTLLAIGPPVLLALTIQRYLVRGLTFGAVKE</sequence>
<feature type="transmembrane region" description="Helical" evidence="7">
    <location>
        <begin position="55"/>
        <end position="74"/>
    </location>
</feature>
<keyword evidence="5 7" id="KW-1133">Transmembrane helix</keyword>
<name>A0A7V0QRQ7_UNCAE</name>
<proteinExistence type="inferred from homology"/>
<evidence type="ECO:0000256" key="7">
    <source>
        <dbReference type="RuleBase" id="RU363032"/>
    </source>
</evidence>
<dbReference type="EMBL" id="DRBC01000432">
    <property type="protein sequence ID" value="HDN85500.1"/>
    <property type="molecule type" value="Genomic_DNA"/>
</dbReference>
<dbReference type="InterPro" id="IPR000515">
    <property type="entry name" value="MetI-like"/>
</dbReference>
<keyword evidence="3" id="KW-1003">Cell membrane</keyword>
<gene>
    <name evidence="9" type="ORF">ENG47_07090</name>
</gene>
<dbReference type="PANTHER" id="PTHR32243:SF18">
    <property type="entry name" value="INNER MEMBRANE ABC TRANSPORTER PERMEASE PROTEIN YCJP"/>
    <property type="match status" value="1"/>
</dbReference>
<dbReference type="GO" id="GO:0055085">
    <property type="term" value="P:transmembrane transport"/>
    <property type="evidence" value="ECO:0007669"/>
    <property type="project" value="InterPro"/>
</dbReference>
<accession>A0A7V0QRQ7</accession>
<comment type="similarity">
    <text evidence="7">Belongs to the binding-protein-dependent transport system permease family.</text>
</comment>
<evidence type="ECO:0000256" key="2">
    <source>
        <dbReference type="ARBA" id="ARBA00022448"/>
    </source>
</evidence>
<evidence type="ECO:0000256" key="4">
    <source>
        <dbReference type="ARBA" id="ARBA00022692"/>
    </source>
</evidence>